<protein>
    <recommendedName>
        <fullName evidence="6">Ribosomal protein L11 methyltransferase</fullName>
        <shortName evidence="6">L11 Mtase</shortName>
        <ecNumber evidence="6">2.1.1.-</ecNumber>
    </recommendedName>
</protein>
<dbReference type="SUPFAM" id="SSF53335">
    <property type="entry name" value="S-adenosyl-L-methionine-dependent methyltransferases"/>
    <property type="match status" value="1"/>
</dbReference>
<name>A0A7T2GHV3_9SPHN</name>
<dbReference type="PANTHER" id="PTHR43648:SF1">
    <property type="entry name" value="ELECTRON TRANSFER FLAVOPROTEIN BETA SUBUNIT LYSINE METHYLTRANSFERASE"/>
    <property type="match status" value="1"/>
</dbReference>
<feature type="binding site" evidence="6">
    <location>
        <position position="248"/>
    </location>
    <ligand>
        <name>S-adenosyl-L-methionine</name>
        <dbReference type="ChEBI" id="CHEBI:59789"/>
    </ligand>
</feature>
<dbReference type="HAMAP" id="MF_00735">
    <property type="entry name" value="Methyltr_PrmA"/>
    <property type="match status" value="1"/>
</dbReference>
<feature type="region of interest" description="Disordered" evidence="7">
    <location>
        <begin position="32"/>
        <end position="56"/>
    </location>
</feature>
<dbReference type="CDD" id="cd02440">
    <property type="entry name" value="AdoMet_MTases"/>
    <property type="match status" value="1"/>
</dbReference>
<dbReference type="InterPro" id="IPR050078">
    <property type="entry name" value="Ribosomal_L11_MeTrfase_PrmA"/>
</dbReference>
<dbReference type="Gene3D" id="3.40.50.150">
    <property type="entry name" value="Vaccinia Virus protein VP39"/>
    <property type="match status" value="1"/>
</dbReference>
<feature type="binding site" evidence="6">
    <location>
        <position position="149"/>
    </location>
    <ligand>
        <name>S-adenosyl-L-methionine</name>
        <dbReference type="ChEBI" id="CHEBI:59789"/>
    </ligand>
</feature>
<keyword evidence="5 6" id="KW-0949">S-adenosyl-L-methionine</keyword>
<dbReference type="InterPro" id="IPR029063">
    <property type="entry name" value="SAM-dependent_MTases_sf"/>
</dbReference>
<evidence type="ECO:0000256" key="3">
    <source>
        <dbReference type="ARBA" id="ARBA00022603"/>
    </source>
</evidence>
<keyword evidence="3 6" id="KW-0489">Methyltransferase</keyword>
<evidence type="ECO:0000256" key="6">
    <source>
        <dbReference type="HAMAP-Rule" id="MF_00735"/>
    </source>
</evidence>
<dbReference type="EMBL" id="CP065592">
    <property type="protein sequence ID" value="QPQ54165.1"/>
    <property type="molecule type" value="Genomic_DNA"/>
</dbReference>
<keyword evidence="8" id="KW-0689">Ribosomal protein</keyword>
<keyword evidence="4 6" id="KW-0808">Transferase</keyword>
<dbReference type="InterPro" id="IPR004498">
    <property type="entry name" value="Ribosomal_PrmA_MeTrfase"/>
</dbReference>
<dbReference type="KEGG" id="sflv:IC614_07245"/>
<evidence type="ECO:0000256" key="7">
    <source>
        <dbReference type="SAM" id="MobiDB-lite"/>
    </source>
</evidence>
<keyword evidence="8" id="KW-0687">Ribonucleoprotein</keyword>
<dbReference type="GO" id="GO:0005840">
    <property type="term" value="C:ribosome"/>
    <property type="evidence" value="ECO:0007669"/>
    <property type="project" value="UniProtKB-KW"/>
</dbReference>
<proteinExistence type="inferred from homology"/>
<evidence type="ECO:0000256" key="1">
    <source>
        <dbReference type="ARBA" id="ARBA00009741"/>
    </source>
</evidence>
<comment type="catalytic activity">
    <reaction evidence="6">
        <text>L-lysyl-[protein] + 3 S-adenosyl-L-methionine = N(6),N(6),N(6)-trimethyl-L-lysyl-[protein] + 3 S-adenosyl-L-homocysteine + 3 H(+)</text>
        <dbReference type="Rhea" id="RHEA:54192"/>
        <dbReference type="Rhea" id="RHEA-COMP:9752"/>
        <dbReference type="Rhea" id="RHEA-COMP:13826"/>
        <dbReference type="ChEBI" id="CHEBI:15378"/>
        <dbReference type="ChEBI" id="CHEBI:29969"/>
        <dbReference type="ChEBI" id="CHEBI:57856"/>
        <dbReference type="ChEBI" id="CHEBI:59789"/>
        <dbReference type="ChEBI" id="CHEBI:61961"/>
    </reaction>
</comment>
<dbReference type="Pfam" id="PF06325">
    <property type="entry name" value="PrmA"/>
    <property type="match status" value="1"/>
</dbReference>
<reference evidence="8 9" key="1">
    <citation type="submission" date="2020-11" db="EMBL/GenBank/DDBJ databases">
        <title>Genome seq and assembly of Sphingosinicella sp.</title>
        <authorList>
            <person name="Chhetri G."/>
        </authorList>
    </citation>
    <scope>NUCLEOTIDE SEQUENCE [LARGE SCALE GENOMIC DNA]</scope>
    <source>
        <strain evidence="8 9">UDD2</strain>
    </source>
</reference>
<dbReference type="GO" id="GO:0008276">
    <property type="term" value="F:protein methyltransferase activity"/>
    <property type="evidence" value="ECO:0007669"/>
    <property type="project" value="UniProtKB-UniRule"/>
</dbReference>
<dbReference type="GO" id="GO:0032259">
    <property type="term" value="P:methylation"/>
    <property type="evidence" value="ECO:0007669"/>
    <property type="project" value="UniProtKB-KW"/>
</dbReference>
<gene>
    <name evidence="6" type="primary">prmA</name>
    <name evidence="8" type="ORF">IC614_07245</name>
</gene>
<evidence type="ECO:0000256" key="2">
    <source>
        <dbReference type="ARBA" id="ARBA00022490"/>
    </source>
</evidence>
<keyword evidence="2 6" id="KW-0963">Cytoplasm</keyword>
<keyword evidence="9" id="KW-1185">Reference proteome</keyword>
<feature type="binding site" evidence="6">
    <location>
        <position position="196"/>
    </location>
    <ligand>
        <name>S-adenosyl-L-methionine</name>
        <dbReference type="ChEBI" id="CHEBI:59789"/>
    </ligand>
</feature>
<dbReference type="GO" id="GO:0005737">
    <property type="term" value="C:cytoplasm"/>
    <property type="evidence" value="ECO:0007669"/>
    <property type="project" value="UniProtKB-SubCell"/>
</dbReference>
<comment type="subcellular location">
    <subcellularLocation>
        <location evidence="6">Cytoplasm</location>
    </subcellularLocation>
</comment>
<feature type="binding site" evidence="6">
    <location>
        <position position="173"/>
    </location>
    <ligand>
        <name>S-adenosyl-L-methionine</name>
        <dbReference type="ChEBI" id="CHEBI:59789"/>
    </ligand>
</feature>
<comment type="function">
    <text evidence="6">Methylates ribosomal protein L11.</text>
</comment>
<dbReference type="Proteomes" id="UP000594873">
    <property type="component" value="Chromosome"/>
</dbReference>
<comment type="similarity">
    <text evidence="1 6">Belongs to the methyltransferase superfamily. PrmA family.</text>
</comment>
<evidence type="ECO:0000313" key="8">
    <source>
        <dbReference type="EMBL" id="QPQ54165.1"/>
    </source>
</evidence>
<accession>A0A7T2GHV3</accession>
<dbReference type="AlphaFoldDB" id="A0A7T2GHV3"/>
<dbReference type="EC" id="2.1.1.-" evidence="6"/>
<evidence type="ECO:0000313" key="9">
    <source>
        <dbReference type="Proteomes" id="UP000594873"/>
    </source>
</evidence>
<evidence type="ECO:0000256" key="5">
    <source>
        <dbReference type="ARBA" id="ARBA00022691"/>
    </source>
</evidence>
<evidence type="ECO:0000256" key="4">
    <source>
        <dbReference type="ARBA" id="ARBA00022679"/>
    </source>
</evidence>
<sequence>MPLGSRFRGSTRVSSWKITLPCTKAEAEAVEREESPFAAFENPPVLMSSEPDETKPDEWRLDGYFETAPTPDDIALFRTLAPSAERIEPSIEQLADEDWVTMSQQGLEPIRAGRFFVHTPAHRDAIPADAIALEIDAGRAFGTGQHETTTGCLLAMDRLKEGAISFDNILDLGTGTGLLAFAALKLWPDAKVAASDIDPVSIDVSAENAAINGIPTGTGKGEVELIVAAGMEHPRLAARAPYDLIVANILAGPLIDLAPSVAAALAPGGRLILAGLLNTQAEAVTSAYRRQGLMGSFDIVRGDWTILTMRKRKALGWQ</sequence>
<dbReference type="PANTHER" id="PTHR43648">
    <property type="entry name" value="ELECTRON TRANSFER FLAVOPROTEIN BETA SUBUNIT LYSINE METHYLTRANSFERASE"/>
    <property type="match status" value="1"/>
</dbReference>
<organism evidence="8 9">
    <name type="scientific">Allosphingosinicella flava</name>
    <dbReference type="NCBI Taxonomy" id="2771430"/>
    <lineage>
        <taxon>Bacteria</taxon>
        <taxon>Pseudomonadati</taxon>
        <taxon>Pseudomonadota</taxon>
        <taxon>Alphaproteobacteria</taxon>
        <taxon>Sphingomonadales</taxon>
        <taxon>Sphingomonadaceae</taxon>
        <taxon>Allosphingosinicella</taxon>
    </lineage>
</organism>